<feature type="domain" description="Tyrosinase copper-binding" evidence="3">
    <location>
        <begin position="298"/>
        <end position="309"/>
    </location>
</feature>
<dbReference type="KEGG" id="luo:HHL09_03665"/>
<keyword evidence="5" id="KW-1185">Reference proteome</keyword>
<dbReference type="Gene3D" id="1.10.1280.10">
    <property type="entry name" value="Di-copper center containing domain from catechol oxidase"/>
    <property type="match status" value="1"/>
</dbReference>
<organism evidence="4 5">
    <name type="scientific">Luteolibacter luteus</name>
    <dbReference type="NCBI Taxonomy" id="2728835"/>
    <lineage>
        <taxon>Bacteria</taxon>
        <taxon>Pseudomonadati</taxon>
        <taxon>Verrucomicrobiota</taxon>
        <taxon>Verrucomicrobiia</taxon>
        <taxon>Verrucomicrobiales</taxon>
        <taxon>Verrucomicrobiaceae</taxon>
        <taxon>Luteolibacter</taxon>
    </lineage>
</organism>
<dbReference type="PRINTS" id="PR00092">
    <property type="entry name" value="TYROSINASE"/>
</dbReference>
<evidence type="ECO:0000259" key="3">
    <source>
        <dbReference type="PROSITE" id="PS00498"/>
    </source>
</evidence>
<evidence type="ECO:0000313" key="5">
    <source>
        <dbReference type="Proteomes" id="UP000501812"/>
    </source>
</evidence>
<evidence type="ECO:0000313" key="4">
    <source>
        <dbReference type="EMBL" id="QJE94911.1"/>
    </source>
</evidence>
<dbReference type="EMBL" id="CP051774">
    <property type="protein sequence ID" value="QJE94911.1"/>
    <property type="molecule type" value="Genomic_DNA"/>
</dbReference>
<dbReference type="Pfam" id="PF00264">
    <property type="entry name" value="Tyrosinase"/>
    <property type="match status" value="2"/>
</dbReference>
<dbReference type="Proteomes" id="UP000501812">
    <property type="component" value="Chromosome"/>
</dbReference>
<evidence type="ECO:0000256" key="1">
    <source>
        <dbReference type="ARBA" id="ARBA00022723"/>
    </source>
</evidence>
<dbReference type="GO" id="GO:0016491">
    <property type="term" value="F:oxidoreductase activity"/>
    <property type="evidence" value="ECO:0007669"/>
    <property type="project" value="InterPro"/>
</dbReference>
<gene>
    <name evidence="4" type="ORF">HHL09_03665</name>
</gene>
<proteinExistence type="predicted"/>
<dbReference type="InterPro" id="IPR008922">
    <property type="entry name" value="Di-copper_centre_dom_sf"/>
</dbReference>
<evidence type="ECO:0000256" key="2">
    <source>
        <dbReference type="ARBA" id="ARBA00023008"/>
    </source>
</evidence>
<keyword evidence="2" id="KW-0186">Copper</keyword>
<dbReference type="PANTHER" id="PTHR11474:SF76">
    <property type="entry name" value="SHKT DOMAIN-CONTAINING PROTEIN"/>
    <property type="match status" value="1"/>
</dbReference>
<accession>A0A858RE72</accession>
<keyword evidence="1" id="KW-0479">Metal-binding</keyword>
<reference evidence="4 5" key="1">
    <citation type="submission" date="2020-04" db="EMBL/GenBank/DDBJ databases">
        <title>Luteolibacter sp. G-1-1-1 isolated from soil.</title>
        <authorList>
            <person name="Dahal R.H."/>
        </authorList>
    </citation>
    <scope>NUCLEOTIDE SEQUENCE [LARGE SCALE GENOMIC DNA]</scope>
    <source>
        <strain evidence="4 5">G-1-1-1</strain>
    </source>
</reference>
<dbReference type="GO" id="GO:0046872">
    <property type="term" value="F:metal ion binding"/>
    <property type="evidence" value="ECO:0007669"/>
    <property type="project" value="UniProtKB-KW"/>
</dbReference>
<sequence length="510" mass="57170">MPAITTTPVANPTWYSDIRHMFVQEDIDHMREQGLDLSIYEVVRDNASIIYGQVASKNMPPGRPWADDWVQTFLNWMVNDCPKGTNAPSEKFAPATTLTASVPSRIRKNIEDLTADELTLLKKAFEGIITKDPDDPQSFFRLAGIHWLPGTGTPPRFFCQHHAPGYNPWHRPYLLVFENALRSIPGCESVTLPYWDITKPFPEVLKQPPFDKYTLPRDIGQGFNKGYVTERYSYEDIAASLQNYDVNGDIARALGKTDWEDFHGLFGGAPNNAIISAHDSGHVSIGTTMGDQNVAAFDPVFFFFHCNWDRLFWKWQKAMQATDLNGLLSTIDKTGDPLSYQIFTLPILQKLDPFSTSPLNFTTVSIIDSVASLDVDYEEPVAPQALSFQPKTVRASLASRKFEVQPNLVNVRVKGLNRLKIPGSFSVHLQKDGKTIASTAFFQPNEADKCENCVNNAIVHFDFELPLEEVTGGKLSVQVEPLNKNVVGDRFPNKLMGNPTVEARLLLSNE</sequence>
<name>A0A858RE72_9BACT</name>
<dbReference type="PANTHER" id="PTHR11474">
    <property type="entry name" value="TYROSINASE FAMILY MEMBER"/>
    <property type="match status" value="1"/>
</dbReference>
<dbReference type="PROSITE" id="PS00498">
    <property type="entry name" value="TYROSINASE_2"/>
    <property type="match status" value="1"/>
</dbReference>
<dbReference type="RefSeq" id="WP_169453132.1">
    <property type="nucleotide sequence ID" value="NZ_CP051774.1"/>
</dbReference>
<protein>
    <submittedName>
        <fullName evidence="4">Tyrosinase family protein</fullName>
    </submittedName>
</protein>
<dbReference type="InterPro" id="IPR002227">
    <property type="entry name" value="Tyrosinase_Cu-bd"/>
</dbReference>
<dbReference type="InterPro" id="IPR050316">
    <property type="entry name" value="Tyrosinase/Hemocyanin"/>
</dbReference>
<dbReference type="AlphaFoldDB" id="A0A858RE72"/>
<dbReference type="SUPFAM" id="SSF48056">
    <property type="entry name" value="Di-copper centre-containing domain"/>
    <property type="match status" value="1"/>
</dbReference>